<dbReference type="InterPro" id="IPR008274">
    <property type="entry name" value="AldOxase/xan_DH_MoCoBD1"/>
</dbReference>
<dbReference type="InterPro" id="IPR000674">
    <property type="entry name" value="Ald_Oxase/Xan_DH_a/b"/>
</dbReference>
<dbReference type="Pfam" id="PF02738">
    <property type="entry name" value="MoCoBD_1"/>
    <property type="match status" value="1"/>
</dbReference>
<dbReference type="EC" id="1.17.1.4" evidence="4"/>
<dbReference type="GO" id="GO:0004854">
    <property type="term" value="F:xanthine dehydrogenase activity"/>
    <property type="evidence" value="ECO:0007669"/>
    <property type="project" value="UniProtKB-EC"/>
</dbReference>
<reference evidence="4 5" key="1">
    <citation type="submission" date="2022-08" db="EMBL/GenBank/DDBJ databases">
        <title>Bacterial and archaeal communities from various locations to study Microbial Dark Matter (Phase II).</title>
        <authorList>
            <person name="Stepanauskas R."/>
        </authorList>
    </citation>
    <scope>NUCLEOTIDE SEQUENCE [LARGE SCALE GENOMIC DNA]</scope>
    <source>
        <strain evidence="4 5">PD1</strain>
    </source>
</reference>
<gene>
    <name evidence="4" type="ORF">M2350_002419</name>
</gene>
<protein>
    <submittedName>
        <fullName evidence="4">Xanthine dehydrogenase YagR molybdenum-binding subunit</fullName>
        <ecNumber evidence="4">1.17.1.4</ecNumber>
    </submittedName>
</protein>
<organism evidence="4 5">
    <name type="scientific">Candidatus Fervidibacter sacchari</name>
    <dbReference type="NCBI Taxonomy" id="1448929"/>
    <lineage>
        <taxon>Bacteria</taxon>
        <taxon>Candidatus Fervidibacterota</taxon>
        <taxon>Candidatus Fervidibacter</taxon>
    </lineage>
</organism>
<dbReference type="Gene3D" id="3.30.365.10">
    <property type="entry name" value="Aldehyde oxidase/xanthine dehydrogenase, molybdopterin binding domain"/>
    <property type="match status" value="4"/>
</dbReference>
<dbReference type="SUPFAM" id="SSF56003">
    <property type="entry name" value="Molybdenum cofactor-binding domain"/>
    <property type="match status" value="1"/>
</dbReference>
<evidence type="ECO:0000256" key="2">
    <source>
        <dbReference type="ARBA" id="ARBA00023002"/>
    </source>
</evidence>
<comment type="caution">
    <text evidence="4">The sequence shown here is derived from an EMBL/GenBank/DDBJ whole genome shotgun (WGS) entry which is preliminary data.</text>
</comment>
<name>A0ABT2EPW2_9BACT</name>
<feature type="domain" description="Aldehyde oxidase/xanthine dehydrogenase a/b hammerhead" evidence="3">
    <location>
        <begin position="22"/>
        <end position="123"/>
    </location>
</feature>
<dbReference type="PANTHER" id="PTHR11908:SF132">
    <property type="entry name" value="ALDEHYDE OXIDASE 1-RELATED"/>
    <property type="match status" value="1"/>
</dbReference>
<accession>A0ABT2EPW2</accession>
<proteinExistence type="predicted"/>
<dbReference type="Pfam" id="PF20256">
    <property type="entry name" value="MoCoBD_2"/>
    <property type="match status" value="1"/>
</dbReference>
<evidence type="ECO:0000313" key="5">
    <source>
        <dbReference type="Proteomes" id="UP001204798"/>
    </source>
</evidence>
<evidence type="ECO:0000259" key="3">
    <source>
        <dbReference type="SMART" id="SM01008"/>
    </source>
</evidence>
<dbReference type="PANTHER" id="PTHR11908">
    <property type="entry name" value="XANTHINE DEHYDROGENASE"/>
    <property type="match status" value="1"/>
</dbReference>
<dbReference type="Proteomes" id="UP001204798">
    <property type="component" value="Unassembled WGS sequence"/>
</dbReference>
<dbReference type="RefSeq" id="WP_259097039.1">
    <property type="nucleotide sequence ID" value="NZ_CP130454.1"/>
</dbReference>
<dbReference type="Gene3D" id="3.90.1170.50">
    <property type="entry name" value="Aldehyde oxidase/xanthine dehydrogenase, a/b hammerhead"/>
    <property type="match status" value="2"/>
</dbReference>
<keyword evidence="5" id="KW-1185">Reference proteome</keyword>
<sequence>MAAQGGVTGQRIPRLDAVAKVTGKAKYTADINLPDLNRYAGKPVWERMLFGKILRCPLPHARIRRIDISKAEKLPGVRAVMIIAKEGAELRYAGEAVAAVAAESEEIAEDALRLIEVEYESLPFEVDTDRAYEKGQRGSPRVNRWGAGEEGFKEAEVTVEVTVRTPVQIHTPLEAHGSVVGWEAPDRVLAFDSTQVLFAVRDSLAREVQLPPEKVRVICEYMGGGFGSKLWMHQHVPIAARLSRMAGGLPVKLILSRKEVFLTTGNNPDSVQHIRIGAKKDGTFVAFYRRSYGTGGVGGGADLPGPYYRFQHGFVEHYDVFTNAGPSAPLRAPKHPQAVFGVESAIDELARVLGIDPVELRIKNDPNEIRRKEWQIGAERIGWKQKWRPWGSQTGVKRRGLGCAASAWGGGGGPGSQAEVRIHRNGTVEVLLGTQDIGTGTRTVVGIAAAEALGLTPEFLRSDKFVVYIGDTRLGRSGGSGGSTTAASVYPAVYDAAEKALRRLLDIVAQKLGVPADQLVARNGRIFVRDNPQKGLSWEEATKLLPTDLISERGEWRRGMTGSGVGGVQFAEVEVDTETGKVQVIKIVAVHDCGRVINRLTAEGQVIGGVVQGLSFALLEGRIMDKQTGRMVNADMENYKIAGSLEIPEIEAILLDMPERGVIGLGEPPIIPTAAAIANAVANALGVRITSLPITPDKVLAALGKVKS</sequence>
<dbReference type="InterPro" id="IPR036856">
    <property type="entry name" value="Ald_Oxase/Xan_DH_a/b_sf"/>
</dbReference>
<evidence type="ECO:0000313" key="4">
    <source>
        <dbReference type="EMBL" id="MCS3920002.1"/>
    </source>
</evidence>
<dbReference type="SMART" id="SM01008">
    <property type="entry name" value="Ald_Xan_dh_C"/>
    <property type="match status" value="1"/>
</dbReference>
<dbReference type="InterPro" id="IPR046867">
    <property type="entry name" value="AldOxase/xan_DH_MoCoBD2"/>
</dbReference>
<dbReference type="EMBL" id="JANUCP010000004">
    <property type="protein sequence ID" value="MCS3920002.1"/>
    <property type="molecule type" value="Genomic_DNA"/>
</dbReference>
<keyword evidence="1" id="KW-0500">Molybdenum</keyword>
<evidence type="ECO:0000256" key="1">
    <source>
        <dbReference type="ARBA" id="ARBA00022505"/>
    </source>
</evidence>
<dbReference type="InterPro" id="IPR037165">
    <property type="entry name" value="AldOxase/xan_DH_Mopterin-bd_sf"/>
</dbReference>
<dbReference type="InterPro" id="IPR016208">
    <property type="entry name" value="Ald_Oxase/xanthine_DH-like"/>
</dbReference>
<dbReference type="SUPFAM" id="SSF54665">
    <property type="entry name" value="CO dehydrogenase molybdoprotein N-domain-like"/>
    <property type="match status" value="1"/>
</dbReference>
<keyword evidence="2 4" id="KW-0560">Oxidoreductase</keyword>